<dbReference type="Gene3D" id="3.40.50.720">
    <property type="entry name" value="NAD(P)-binding Rossmann-like Domain"/>
    <property type="match status" value="2"/>
</dbReference>
<keyword evidence="6" id="KW-0670">Pyruvate</keyword>
<accession>A0A517M1T4</accession>
<dbReference type="GO" id="GO:0005829">
    <property type="term" value="C:cytosol"/>
    <property type="evidence" value="ECO:0007669"/>
    <property type="project" value="TreeGrafter"/>
</dbReference>
<dbReference type="InterPro" id="IPR029752">
    <property type="entry name" value="D-isomer_DH_CS1"/>
</dbReference>
<evidence type="ECO:0000259" key="5">
    <source>
        <dbReference type="Pfam" id="PF02826"/>
    </source>
</evidence>
<dbReference type="GO" id="GO:0016618">
    <property type="term" value="F:hydroxypyruvate reductase [NAD(P)H] activity"/>
    <property type="evidence" value="ECO:0007669"/>
    <property type="project" value="TreeGrafter"/>
</dbReference>
<feature type="domain" description="D-isomer specific 2-hydroxyacid dehydrogenase NAD-binding" evidence="5">
    <location>
        <begin position="101"/>
        <end position="279"/>
    </location>
</feature>
<evidence type="ECO:0000259" key="4">
    <source>
        <dbReference type="Pfam" id="PF00389"/>
    </source>
</evidence>
<dbReference type="KEGG" id="ruv:EC9_30400"/>
<keyword evidence="7" id="KW-1185">Reference proteome</keyword>
<dbReference type="GO" id="GO:0030267">
    <property type="term" value="F:glyoxylate reductase (NADPH) activity"/>
    <property type="evidence" value="ECO:0007669"/>
    <property type="project" value="UniProtKB-EC"/>
</dbReference>
<name>A0A517M1T4_9BACT</name>
<dbReference type="SUPFAM" id="SSF52283">
    <property type="entry name" value="Formate/glycerate dehydrogenase catalytic domain-like"/>
    <property type="match status" value="1"/>
</dbReference>
<reference evidence="6 7" key="1">
    <citation type="submission" date="2019-02" db="EMBL/GenBank/DDBJ databases">
        <title>Deep-cultivation of Planctomycetes and their phenomic and genomic characterization uncovers novel biology.</title>
        <authorList>
            <person name="Wiegand S."/>
            <person name="Jogler M."/>
            <person name="Boedeker C."/>
            <person name="Pinto D."/>
            <person name="Vollmers J."/>
            <person name="Rivas-Marin E."/>
            <person name="Kohn T."/>
            <person name="Peeters S.H."/>
            <person name="Heuer A."/>
            <person name="Rast P."/>
            <person name="Oberbeckmann S."/>
            <person name="Bunk B."/>
            <person name="Jeske O."/>
            <person name="Meyerdierks A."/>
            <person name="Storesund J.E."/>
            <person name="Kallscheuer N."/>
            <person name="Luecker S."/>
            <person name="Lage O.M."/>
            <person name="Pohl T."/>
            <person name="Merkel B.J."/>
            <person name="Hornburger P."/>
            <person name="Mueller R.-W."/>
            <person name="Bruemmer F."/>
            <person name="Labrenz M."/>
            <person name="Spormann A.M."/>
            <person name="Op den Camp H."/>
            <person name="Overmann J."/>
            <person name="Amann R."/>
            <person name="Jetten M.S.M."/>
            <person name="Mascher T."/>
            <person name="Medema M.H."/>
            <person name="Devos D.P."/>
            <person name="Kaster A.-K."/>
            <person name="Ovreas L."/>
            <person name="Rohde M."/>
            <person name="Galperin M.Y."/>
            <person name="Jogler C."/>
        </authorList>
    </citation>
    <scope>NUCLEOTIDE SEQUENCE [LARGE SCALE GENOMIC DNA]</scope>
    <source>
        <strain evidence="6 7">EC9</strain>
    </source>
</reference>
<dbReference type="SUPFAM" id="SSF51735">
    <property type="entry name" value="NAD(P)-binding Rossmann-fold domains"/>
    <property type="match status" value="1"/>
</dbReference>
<evidence type="ECO:0000256" key="2">
    <source>
        <dbReference type="ARBA" id="ARBA00023002"/>
    </source>
</evidence>
<dbReference type="PROSITE" id="PS00671">
    <property type="entry name" value="D_2_HYDROXYACID_DH_3"/>
    <property type="match status" value="1"/>
</dbReference>
<dbReference type="InterPro" id="IPR029753">
    <property type="entry name" value="D-isomer_DH_CS"/>
</dbReference>
<evidence type="ECO:0000313" key="7">
    <source>
        <dbReference type="Proteomes" id="UP000319557"/>
    </source>
</evidence>
<dbReference type="Pfam" id="PF00389">
    <property type="entry name" value="2-Hacid_dh"/>
    <property type="match status" value="1"/>
</dbReference>
<dbReference type="EMBL" id="CP036261">
    <property type="protein sequence ID" value="QDS88845.1"/>
    <property type="molecule type" value="Genomic_DNA"/>
</dbReference>
<dbReference type="GO" id="GO:0051287">
    <property type="term" value="F:NAD binding"/>
    <property type="evidence" value="ECO:0007669"/>
    <property type="project" value="InterPro"/>
</dbReference>
<dbReference type="AlphaFoldDB" id="A0A517M1T4"/>
<evidence type="ECO:0000256" key="3">
    <source>
        <dbReference type="RuleBase" id="RU003719"/>
    </source>
</evidence>
<dbReference type="InterPro" id="IPR050223">
    <property type="entry name" value="D-isomer_2-hydroxyacid_DH"/>
</dbReference>
<dbReference type="OrthoDB" id="277029at2"/>
<dbReference type="InterPro" id="IPR036291">
    <property type="entry name" value="NAD(P)-bd_dom_sf"/>
</dbReference>
<dbReference type="PANTHER" id="PTHR10996">
    <property type="entry name" value="2-HYDROXYACID DEHYDROGENASE-RELATED"/>
    <property type="match status" value="1"/>
</dbReference>
<organism evidence="6 7">
    <name type="scientific">Rosistilla ulvae</name>
    <dbReference type="NCBI Taxonomy" id="1930277"/>
    <lineage>
        <taxon>Bacteria</taxon>
        <taxon>Pseudomonadati</taxon>
        <taxon>Planctomycetota</taxon>
        <taxon>Planctomycetia</taxon>
        <taxon>Pirellulales</taxon>
        <taxon>Pirellulaceae</taxon>
        <taxon>Rosistilla</taxon>
    </lineage>
</organism>
<gene>
    <name evidence="6" type="primary">ghrB_1</name>
    <name evidence="6" type="ORF">EC9_30400</name>
</gene>
<protein>
    <submittedName>
        <fullName evidence="6">Glyoxylate/hydroxypyruvate reductase B</fullName>
        <ecNumber evidence="6">1.1.1.79</ecNumber>
    </submittedName>
</protein>
<dbReference type="RefSeq" id="WP_145346334.1">
    <property type="nucleotide sequence ID" value="NZ_CP036261.1"/>
</dbReference>
<evidence type="ECO:0000256" key="1">
    <source>
        <dbReference type="ARBA" id="ARBA00005854"/>
    </source>
</evidence>
<dbReference type="InterPro" id="IPR006140">
    <property type="entry name" value="D-isomer_DH_NAD-bd"/>
</dbReference>
<comment type="similarity">
    <text evidence="1 3">Belongs to the D-isomer specific 2-hydroxyacid dehydrogenase family.</text>
</comment>
<dbReference type="EC" id="1.1.1.79" evidence="6"/>
<proteinExistence type="inferred from homology"/>
<sequence>MKDIILTDPLPEFFLPPAQVRCELRYFDSATDADFAAARGILAYGHVRIDGQMMDRCPQLRVISNHGVGVDHIDLQAAAARGIPVGNTPGCVDAATADLTIALMLATARRLVVSDAFARSADFTQYNPALLIGQEVTGSTLGIVGMGRIGCEVARRAKAFQMRLLYHNRSRRPEAEAEFGVEYRSLDDLLQESDFVSLNCPLTSETAGMIGAAELGKMKPTAILLNLARGQVVDTQALYEALRDETIQAAGLDVTDPEPLPRDHPLFQLSNVIITPHLGSATGRTRHTMMQRTLENLFAGLDGQPLPNEVQ</sequence>
<dbReference type="PROSITE" id="PS00670">
    <property type="entry name" value="D_2_HYDROXYACID_DH_2"/>
    <property type="match status" value="1"/>
</dbReference>
<dbReference type="PROSITE" id="PS00065">
    <property type="entry name" value="D_2_HYDROXYACID_DH_1"/>
    <property type="match status" value="1"/>
</dbReference>
<dbReference type="InterPro" id="IPR006139">
    <property type="entry name" value="D-isomer_2_OHA_DH_cat_dom"/>
</dbReference>
<keyword evidence="2 3" id="KW-0560">Oxidoreductase</keyword>
<dbReference type="Pfam" id="PF02826">
    <property type="entry name" value="2-Hacid_dh_C"/>
    <property type="match status" value="1"/>
</dbReference>
<dbReference type="FunFam" id="3.40.50.720:FF:000462">
    <property type="entry name" value="Glyoxylate reductase (NADP+)"/>
    <property type="match status" value="1"/>
</dbReference>
<feature type="domain" description="D-isomer specific 2-hydroxyacid dehydrogenase catalytic" evidence="4">
    <location>
        <begin position="11"/>
        <end position="310"/>
    </location>
</feature>
<dbReference type="CDD" id="cd05301">
    <property type="entry name" value="GDH"/>
    <property type="match status" value="1"/>
</dbReference>
<dbReference type="PANTHER" id="PTHR10996:SF257">
    <property type="entry name" value="GLYOXYLATE REDUCTASE 1"/>
    <property type="match status" value="1"/>
</dbReference>
<dbReference type="Proteomes" id="UP000319557">
    <property type="component" value="Chromosome"/>
</dbReference>
<evidence type="ECO:0000313" key="6">
    <source>
        <dbReference type="EMBL" id="QDS88845.1"/>
    </source>
</evidence>